<dbReference type="InterPro" id="IPR040982">
    <property type="entry name" value="DNA_pol3_finger"/>
</dbReference>
<dbReference type="Gene3D" id="3.20.20.140">
    <property type="entry name" value="Metal-dependent hydrolases"/>
    <property type="match status" value="1"/>
</dbReference>
<evidence type="ECO:0000256" key="7">
    <source>
        <dbReference type="ARBA" id="ARBA00022705"/>
    </source>
</evidence>
<dbReference type="SMART" id="SM00481">
    <property type="entry name" value="POLIIIAc"/>
    <property type="match status" value="1"/>
</dbReference>
<evidence type="ECO:0000256" key="8">
    <source>
        <dbReference type="ARBA" id="ARBA00022932"/>
    </source>
</evidence>
<feature type="domain" description="Polymerase/histidinol phosphatase N-terminal" evidence="11">
    <location>
        <begin position="1"/>
        <end position="70"/>
    </location>
</feature>
<dbReference type="RefSeq" id="WP_109305223.1">
    <property type="nucleotide sequence ID" value="NZ_BJUF01000036.1"/>
</dbReference>
<evidence type="ECO:0000259" key="11">
    <source>
        <dbReference type="SMART" id="SM00481"/>
    </source>
</evidence>
<evidence type="ECO:0000256" key="4">
    <source>
        <dbReference type="ARBA" id="ARBA00019114"/>
    </source>
</evidence>
<dbReference type="EC" id="2.7.7.7" evidence="3"/>
<dbReference type="GO" id="GO:0006260">
    <property type="term" value="P:DNA replication"/>
    <property type="evidence" value="ECO:0007669"/>
    <property type="project" value="UniProtKB-KW"/>
</dbReference>
<evidence type="ECO:0000313" key="13">
    <source>
        <dbReference type="Proteomes" id="UP000245938"/>
    </source>
</evidence>
<dbReference type="Proteomes" id="UP000245938">
    <property type="component" value="Unassembled WGS sequence"/>
</dbReference>
<dbReference type="CDD" id="cd04485">
    <property type="entry name" value="DnaE_OBF"/>
    <property type="match status" value="1"/>
</dbReference>
<keyword evidence="13" id="KW-1185">Reference proteome</keyword>
<evidence type="ECO:0000256" key="9">
    <source>
        <dbReference type="ARBA" id="ARBA00025611"/>
    </source>
</evidence>
<dbReference type="PANTHER" id="PTHR32294">
    <property type="entry name" value="DNA POLYMERASE III SUBUNIT ALPHA"/>
    <property type="match status" value="1"/>
</dbReference>
<dbReference type="Gene3D" id="1.10.150.870">
    <property type="match status" value="1"/>
</dbReference>
<dbReference type="AlphaFoldDB" id="A0A2U3ANS3"/>
<dbReference type="Gene3D" id="2.40.50.140">
    <property type="entry name" value="Nucleic acid-binding proteins"/>
    <property type="match status" value="1"/>
</dbReference>
<dbReference type="Pfam" id="PF02811">
    <property type="entry name" value="PHP"/>
    <property type="match status" value="1"/>
</dbReference>
<evidence type="ECO:0000313" key="12">
    <source>
        <dbReference type="EMBL" id="PWI26200.1"/>
    </source>
</evidence>
<protein>
    <recommendedName>
        <fullName evidence="4">DNA polymerase III subunit alpha</fullName>
        <ecNumber evidence="3">2.7.7.7</ecNumber>
    </recommendedName>
</protein>
<dbReference type="GO" id="GO:0003887">
    <property type="term" value="F:DNA-directed DNA polymerase activity"/>
    <property type="evidence" value="ECO:0007669"/>
    <property type="project" value="UniProtKB-KW"/>
</dbReference>
<dbReference type="NCBIfam" id="TIGR00594">
    <property type="entry name" value="polc"/>
    <property type="match status" value="1"/>
</dbReference>
<dbReference type="GO" id="GO:0003676">
    <property type="term" value="F:nucleic acid binding"/>
    <property type="evidence" value="ECO:0007669"/>
    <property type="project" value="InterPro"/>
</dbReference>
<evidence type="ECO:0000256" key="5">
    <source>
        <dbReference type="ARBA" id="ARBA00022679"/>
    </source>
</evidence>
<proteinExistence type="inferred from homology"/>
<dbReference type="Gene3D" id="1.10.10.1600">
    <property type="entry name" value="Bacterial DNA polymerase III alpha subunit, thumb domain"/>
    <property type="match status" value="1"/>
</dbReference>
<sequence>MHAHYSQIITSASMLDSIVRVEELSTILQQYEQSSVAITDPKLYGLLQFYKEMTKNNIHAVLGLTVVVTLEEDVRLPLILYAKNKKGYHHLLKISSAIALREQGDLPLKWLQGYQQGLIAMLPVMDEMWQLSHADYMLQFHSLFQADCFIGIERVAGKIAEYESSWQQLAEQAGISIMSTQKVTFMAQQDVAAYEAALAIQQGMRIEDREPLSMRQQMYYLPTMDDYVARYRDQPQWLENEKKMLASCQVDLAFDKHYMPIYKGTSDQSSAVLFQEQCIEGLKKRGFSGQVPYEERLAYEMSVISEMGYEDYFLIVADYIQFARSKRILTGPGRGSSASSLVAYCLEITNVDPLHYDLLFERFLNPQRVTLPDIDVDFADAKRQDVIDYVAEKYGIQYATQIITFGTLSAKAVARDVARVLGFSMDELSKISSLLQGRNTLTLHDAMPQLTEWIGDEPLRQKWLQIALKLEGLNRNASTHAAGVVLSPIPLPDIAPIEKGGDHLYITQWPMKEIEEIGLLKMDFLGLRNLTVLDHIRSLIFYNEKRFLDFNKIPLQDTKTFQLLQSGDTTGVFQLESSGMRAALKEIKPTTFADIVAVNALYRPGPMDFIPVYSRRKHHQEPVQMPHKVLEPILGETFGVIVYQEQIMRIAAVMAGFSLGEADLLRRAVSKKNKKSLDAERQRFVAGALQKGFSQQVADEVYDLIVRFANYGFPKSHAVAYSMITYQMAYLKANFAPYFYAAILTSALGDKEKQQQILREAKTSGIEILPPSIIKSGRGYRVEEGKIRLALGSIKGVPNTFLTRLQALRKENNRAPFKTIFDMALSMSALHFKRKAVEPLVKAGALDDFGQQRSVLLATIDRAEKLAALYSPTEESTLFYDTAVYGVPKHAKADILSESDKLNFEKEVLGFYISTHPVTKIKADLQRPVTSLARVSSIKERSYLKCIANIVEIKKIRTKKGEQMAFLQLEDDEGTVSATLFPQTFQPFEDMLQEGQLIYAEGFIEYRNHAPQLVVKKIELLT</sequence>
<comment type="function">
    <text evidence="9">DNA polymerase III is a complex, multichain enzyme responsible for most of the replicative synthesis in bacteria. This DNA polymerase also exhibits 3' to 5' exonuclease activity. The alpha chain is the DNA polymerase.</text>
</comment>
<keyword evidence="6" id="KW-0548">Nucleotidyltransferase</keyword>
<keyword evidence="7" id="KW-0235">DNA replication</keyword>
<dbReference type="InterPro" id="IPR003141">
    <property type="entry name" value="Pol/His_phosphatase_N"/>
</dbReference>
<dbReference type="PANTHER" id="PTHR32294:SF0">
    <property type="entry name" value="DNA POLYMERASE III SUBUNIT ALPHA"/>
    <property type="match status" value="1"/>
</dbReference>
<evidence type="ECO:0000256" key="10">
    <source>
        <dbReference type="ARBA" id="ARBA00049244"/>
    </source>
</evidence>
<dbReference type="InterPro" id="IPR004805">
    <property type="entry name" value="DnaE2/DnaE/PolC"/>
</dbReference>
<comment type="catalytic activity">
    <reaction evidence="10">
        <text>DNA(n) + a 2'-deoxyribonucleoside 5'-triphosphate = DNA(n+1) + diphosphate</text>
        <dbReference type="Rhea" id="RHEA:22508"/>
        <dbReference type="Rhea" id="RHEA-COMP:17339"/>
        <dbReference type="Rhea" id="RHEA-COMP:17340"/>
        <dbReference type="ChEBI" id="CHEBI:33019"/>
        <dbReference type="ChEBI" id="CHEBI:61560"/>
        <dbReference type="ChEBI" id="CHEBI:173112"/>
        <dbReference type="EC" id="2.7.7.7"/>
    </reaction>
</comment>
<gene>
    <name evidence="12" type="ORF">DEX24_04545</name>
</gene>
<dbReference type="OrthoDB" id="9803237at2"/>
<dbReference type="InterPro" id="IPR011708">
    <property type="entry name" value="DNA_pol3_alpha_NTPase_dom"/>
</dbReference>
<comment type="similarity">
    <text evidence="2">Belongs to the DNA polymerase type-C family. DnaE subfamily.</text>
</comment>
<dbReference type="InterPro" id="IPR041931">
    <property type="entry name" value="DNA_pol3_alpha_thumb_dom"/>
</dbReference>
<evidence type="ECO:0000256" key="2">
    <source>
        <dbReference type="ARBA" id="ARBA00009496"/>
    </source>
</evidence>
<dbReference type="EMBL" id="QFVR01000004">
    <property type="protein sequence ID" value="PWI26200.1"/>
    <property type="molecule type" value="Genomic_DNA"/>
</dbReference>
<reference evidence="12 13" key="1">
    <citation type="submission" date="2018-05" db="EMBL/GenBank/DDBJ databases">
        <title>Kurthia sibirica genome sequence.</title>
        <authorList>
            <person name="Maclea K.S."/>
            <person name="Goen A.E."/>
        </authorList>
    </citation>
    <scope>NUCLEOTIDE SEQUENCE [LARGE SCALE GENOMIC DNA]</scope>
    <source>
        <strain evidence="12 13">ATCC 49154</strain>
    </source>
</reference>
<dbReference type="Pfam" id="PF14579">
    <property type="entry name" value="HHH_6"/>
    <property type="match status" value="1"/>
</dbReference>
<dbReference type="GO" id="GO:0008408">
    <property type="term" value="F:3'-5' exonuclease activity"/>
    <property type="evidence" value="ECO:0007669"/>
    <property type="project" value="InterPro"/>
</dbReference>
<organism evidence="12 13">
    <name type="scientific">Kurthia sibirica</name>
    <dbReference type="NCBI Taxonomy" id="202750"/>
    <lineage>
        <taxon>Bacteria</taxon>
        <taxon>Bacillati</taxon>
        <taxon>Bacillota</taxon>
        <taxon>Bacilli</taxon>
        <taxon>Bacillales</taxon>
        <taxon>Caryophanaceae</taxon>
        <taxon>Kurthia</taxon>
    </lineage>
</organism>
<evidence type="ECO:0000256" key="3">
    <source>
        <dbReference type="ARBA" id="ARBA00012417"/>
    </source>
</evidence>
<dbReference type="InterPro" id="IPR004013">
    <property type="entry name" value="PHP_dom"/>
</dbReference>
<dbReference type="GO" id="GO:0005737">
    <property type="term" value="C:cytoplasm"/>
    <property type="evidence" value="ECO:0007669"/>
    <property type="project" value="UniProtKB-SubCell"/>
</dbReference>
<name>A0A2U3ANS3_9BACL</name>
<keyword evidence="8" id="KW-0239">DNA-directed DNA polymerase</keyword>
<dbReference type="NCBIfam" id="NF004226">
    <property type="entry name" value="PRK05673.1"/>
    <property type="match status" value="1"/>
</dbReference>
<evidence type="ECO:0000256" key="6">
    <source>
        <dbReference type="ARBA" id="ARBA00022695"/>
    </source>
</evidence>
<dbReference type="Pfam" id="PF01336">
    <property type="entry name" value="tRNA_anti-codon"/>
    <property type="match status" value="1"/>
</dbReference>
<comment type="caution">
    <text evidence="12">The sequence shown here is derived from an EMBL/GenBank/DDBJ whole genome shotgun (WGS) entry which is preliminary data.</text>
</comment>
<evidence type="ECO:0000256" key="1">
    <source>
        <dbReference type="ARBA" id="ARBA00004496"/>
    </source>
</evidence>
<dbReference type="InterPro" id="IPR012340">
    <property type="entry name" value="NA-bd_OB-fold"/>
</dbReference>
<dbReference type="InterPro" id="IPR029460">
    <property type="entry name" value="DNAPol_HHH"/>
</dbReference>
<comment type="subcellular location">
    <subcellularLocation>
        <location evidence="1">Cytoplasm</location>
    </subcellularLocation>
</comment>
<keyword evidence="5" id="KW-0808">Transferase</keyword>
<dbReference type="Pfam" id="PF07733">
    <property type="entry name" value="DNA_pol3_alpha"/>
    <property type="match status" value="1"/>
</dbReference>
<dbReference type="Pfam" id="PF17657">
    <property type="entry name" value="DNA_pol3_finger"/>
    <property type="match status" value="1"/>
</dbReference>
<accession>A0A2U3ANS3</accession>
<dbReference type="InterPro" id="IPR004365">
    <property type="entry name" value="NA-bd_OB_tRNA"/>
</dbReference>
<dbReference type="SUPFAM" id="SSF50249">
    <property type="entry name" value="Nucleic acid-binding proteins"/>
    <property type="match status" value="1"/>
</dbReference>